<dbReference type="SMART" id="SM00347">
    <property type="entry name" value="HTH_MARR"/>
    <property type="match status" value="1"/>
</dbReference>
<reference evidence="5 6" key="1">
    <citation type="submission" date="2024-11" db="EMBL/GenBank/DDBJ databases">
        <authorList>
            <person name="Heng Y.C."/>
            <person name="Lim A.C.H."/>
            <person name="Lee J.K.Y."/>
            <person name="Kittelmann S."/>
        </authorList>
    </citation>
    <scope>NUCLEOTIDE SEQUENCE [LARGE SCALE GENOMIC DNA]</scope>
    <source>
        <strain evidence="5 6">WILCCON 0185</strain>
    </source>
</reference>
<dbReference type="InterPro" id="IPR011991">
    <property type="entry name" value="ArsR-like_HTH"/>
</dbReference>
<sequence>MKENSSIEQSDNEYIEKLMSLYRALLKDFNEYFIEKTKEFGFSGSQWFSINAIYENPGINLQELSKKLNLSKSTVSSLVDRLVDQGYIIREIPEDNRRTVKLTLSKLFLKKFNLKDIRNEYFSDISKNASIEDLKEVVNGLEKFQELINKSKSFR</sequence>
<keyword evidence="2" id="KW-0238">DNA-binding</keyword>
<evidence type="ECO:0000256" key="1">
    <source>
        <dbReference type="ARBA" id="ARBA00023015"/>
    </source>
</evidence>
<gene>
    <name evidence="5" type="ORF">ACJDUG_01645</name>
</gene>
<evidence type="ECO:0000313" key="6">
    <source>
        <dbReference type="Proteomes" id="UP001623591"/>
    </source>
</evidence>
<evidence type="ECO:0000259" key="4">
    <source>
        <dbReference type="PROSITE" id="PS50995"/>
    </source>
</evidence>
<comment type="caution">
    <text evidence="5">The sequence shown here is derived from an EMBL/GenBank/DDBJ whole genome shotgun (WGS) entry which is preliminary data.</text>
</comment>
<evidence type="ECO:0000313" key="5">
    <source>
        <dbReference type="EMBL" id="MFL0245678.1"/>
    </source>
</evidence>
<evidence type="ECO:0000256" key="3">
    <source>
        <dbReference type="ARBA" id="ARBA00023163"/>
    </source>
</evidence>
<dbReference type="InterPro" id="IPR036388">
    <property type="entry name" value="WH-like_DNA-bd_sf"/>
</dbReference>
<dbReference type="CDD" id="cd00090">
    <property type="entry name" value="HTH_ARSR"/>
    <property type="match status" value="1"/>
</dbReference>
<dbReference type="InterPro" id="IPR036390">
    <property type="entry name" value="WH_DNA-bd_sf"/>
</dbReference>
<protein>
    <submittedName>
        <fullName evidence="5">MarR family winged helix-turn-helix transcriptional regulator</fullName>
    </submittedName>
</protein>
<keyword evidence="6" id="KW-1185">Reference proteome</keyword>
<dbReference type="InterPro" id="IPR000835">
    <property type="entry name" value="HTH_MarR-typ"/>
</dbReference>
<evidence type="ECO:0000256" key="2">
    <source>
        <dbReference type="ARBA" id="ARBA00023125"/>
    </source>
</evidence>
<dbReference type="Gene3D" id="1.10.10.10">
    <property type="entry name" value="Winged helix-like DNA-binding domain superfamily/Winged helix DNA-binding domain"/>
    <property type="match status" value="1"/>
</dbReference>
<dbReference type="RefSeq" id="WP_406768130.1">
    <property type="nucleotide sequence ID" value="NZ_JBJHZZ010000001.1"/>
</dbReference>
<keyword evidence="3" id="KW-0804">Transcription</keyword>
<dbReference type="PANTHER" id="PTHR42756">
    <property type="entry name" value="TRANSCRIPTIONAL REGULATOR, MARR"/>
    <property type="match status" value="1"/>
</dbReference>
<dbReference type="PROSITE" id="PS50995">
    <property type="entry name" value="HTH_MARR_2"/>
    <property type="match status" value="1"/>
</dbReference>
<feature type="domain" description="HTH marR-type" evidence="4">
    <location>
        <begin position="11"/>
        <end position="146"/>
    </location>
</feature>
<proteinExistence type="predicted"/>
<accession>A0ABW8T1M8</accession>
<dbReference type="EMBL" id="JBJHZZ010000001">
    <property type="protein sequence ID" value="MFL0245678.1"/>
    <property type="molecule type" value="Genomic_DNA"/>
</dbReference>
<name>A0ABW8T1M8_9CLOT</name>
<dbReference type="Pfam" id="PF01047">
    <property type="entry name" value="MarR"/>
    <property type="match status" value="1"/>
</dbReference>
<organism evidence="5 6">
    <name type="scientific">Candidatus Clostridium stratigraminis</name>
    <dbReference type="NCBI Taxonomy" id="3381661"/>
    <lineage>
        <taxon>Bacteria</taxon>
        <taxon>Bacillati</taxon>
        <taxon>Bacillota</taxon>
        <taxon>Clostridia</taxon>
        <taxon>Eubacteriales</taxon>
        <taxon>Clostridiaceae</taxon>
        <taxon>Clostridium</taxon>
    </lineage>
</organism>
<dbReference type="Proteomes" id="UP001623591">
    <property type="component" value="Unassembled WGS sequence"/>
</dbReference>
<dbReference type="SUPFAM" id="SSF46785">
    <property type="entry name" value="Winged helix' DNA-binding domain"/>
    <property type="match status" value="1"/>
</dbReference>
<keyword evidence="1" id="KW-0805">Transcription regulation</keyword>
<dbReference type="PANTHER" id="PTHR42756:SF1">
    <property type="entry name" value="TRANSCRIPTIONAL REPRESSOR OF EMRAB OPERON"/>
    <property type="match status" value="1"/>
</dbReference>